<keyword evidence="1" id="KW-1133">Transmembrane helix</keyword>
<gene>
    <name evidence="2" type="ORF">GGE15_006710</name>
</gene>
<dbReference type="RefSeq" id="WP_184501940.1">
    <property type="nucleotide sequence ID" value="NZ_JACIHI010000023.1"/>
</dbReference>
<dbReference type="AlphaFoldDB" id="A0A7W6XYD7"/>
<accession>A0A7W6XYD7</accession>
<dbReference type="Proteomes" id="UP000533724">
    <property type="component" value="Unassembled WGS sequence"/>
</dbReference>
<comment type="caution">
    <text evidence="2">The sequence shown here is derived from an EMBL/GenBank/DDBJ whole genome shotgun (WGS) entry which is preliminary data.</text>
</comment>
<keyword evidence="1" id="KW-0472">Membrane</keyword>
<proteinExistence type="predicted"/>
<protein>
    <submittedName>
        <fullName evidence="2">Uncharacterized protein YqhQ</fullName>
    </submittedName>
</protein>
<feature type="transmembrane region" description="Helical" evidence="1">
    <location>
        <begin position="15"/>
        <end position="36"/>
    </location>
</feature>
<evidence type="ECO:0000313" key="2">
    <source>
        <dbReference type="EMBL" id="MBB4443408.1"/>
    </source>
</evidence>
<reference evidence="2 3" key="1">
    <citation type="submission" date="2020-08" db="EMBL/GenBank/DDBJ databases">
        <title>Genomic Encyclopedia of Type Strains, Phase IV (KMG-V): Genome sequencing to study the core and pangenomes of soil and plant-associated prokaryotes.</title>
        <authorList>
            <person name="Whitman W."/>
        </authorList>
    </citation>
    <scope>NUCLEOTIDE SEQUENCE [LARGE SCALE GENOMIC DNA]</scope>
    <source>
        <strain evidence="2 3">SEMIA 414</strain>
    </source>
</reference>
<organism evidence="2 3">
    <name type="scientific">Rhizobium esperanzae</name>
    <dbReference type="NCBI Taxonomy" id="1967781"/>
    <lineage>
        <taxon>Bacteria</taxon>
        <taxon>Pseudomonadati</taxon>
        <taxon>Pseudomonadota</taxon>
        <taxon>Alphaproteobacteria</taxon>
        <taxon>Hyphomicrobiales</taxon>
        <taxon>Rhizobiaceae</taxon>
        <taxon>Rhizobium/Agrobacterium group</taxon>
        <taxon>Rhizobium</taxon>
    </lineage>
</organism>
<sequence length="81" mass="9428">MYTWGKMVSLRFEDVFFYLLACIIAMMIALMAPYMVRYKSLYEFPTRVKIRLALTIVPLGFAFLIIAMKASQLHLKGPEFP</sequence>
<name>A0A7W6XYD7_9HYPH</name>
<evidence type="ECO:0000313" key="3">
    <source>
        <dbReference type="Proteomes" id="UP000533724"/>
    </source>
</evidence>
<keyword evidence="1" id="KW-0812">Transmembrane</keyword>
<feature type="transmembrane region" description="Helical" evidence="1">
    <location>
        <begin position="48"/>
        <end position="68"/>
    </location>
</feature>
<evidence type="ECO:0000256" key="1">
    <source>
        <dbReference type="SAM" id="Phobius"/>
    </source>
</evidence>
<dbReference type="EMBL" id="JACIHI010000023">
    <property type="protein sequence ID" value="MBB4443408.1"/>
    <property type="molecule type" value="Genomic_DNA"/>
</dbReference>